<evidence type="ECO:0000256" key="2">
    <source>
        <dbReference type="SAM" id="SignalP"/>
    </source>
</evidence>
<evidence type="ECO:0008006" key="5">
    <source>
        <dbReference type="Google" id="ProtNLM"/>
    </source>
</evidence>
<proteinExistence type="predicted"/>
<dbReference type="Proteomes" id="UP000279962">
    <property type="component" value="Chromosome"/>
</dbReference>
<dbReference type="Gene3D" id="3.10.450.160">
    <property type="entry name" value="inner membrane protein cigr"/>
    <property type="match status" value="1"/>
</dbReference>
<evidence type="ECO:0000256" key="1">
    <source>
        <dbReference type="SAM" id="MobiDB-lite"/>
    </source>
</evidence>
<feature type="compositionally biased region" description="Low complexity" evidence="1">
    <location>
        <begin position="30"/>
        <end position="45"/>
    </location>
</feature>
<accession>A0A3G2SY11</accession>
<dbReference type="InterPro" id="IPR024572">
    <property type="entry name" value="RcnB"/>
</dbReference>
<dbReference type="EMBL" id="CP033133">
    <property type="protein sequence ID" value="AYO52759.1"/>
    <property type="molecule type" value="Genomic_DNA"/>
</dbReference>
<dbReference type="Pfam" id="PF11776">
    <property type="entry name" value="RcnB"/>
    <property type="match status" value="1"/>
</dbReference>
<dbReference type="AlphaFoldDB" id="A0A3G2SY11"/>
<feature type="chain" id="PRO_5018083050" description="RcnB family protein" evidence="2">
    <location>
        <begin position="24"/>
        <end position="125"/>
    </location>
</feature>
<dbReference type="RefSeq" id="WP_087553863.1">
    <property type="nucleotide sequence ID" value="NZ_CP033133.1"/>
</dbReference>
<protein>
    <recommendedName>
        <fullName evidence="5">RcnB family protein</fullName>
    </recommendedName>
</protein>
<feature type="signal peptide" evidence="2">
    <location>
        <begin position="1"/>
        <end position="23"/>
    </location>
</feature>
<evidence type="ECO:0000313" key="4">
    <source>
        <dbReference type="Proteomes" id="UP000279962"/>
    </source>
</evidence>
<keyword evidence="2" id="KW-0732">Signal</keyword>
<reference evidence="3 4" key="1">
    <citation type="submission" date="2018-10" db="EMBL/GenBank/DDBJ databases">
        <title>The complete genome of Acinetobacter wuhouensis strain WCHAW010062.</title>
        <authorList>
            <person name="Hu Y."/>
            <person name="Long H."/>
            <person name="Feng Y."/>
            <person name="Zong Z."/>
        </authorList>
    </citation>
    <scope>NUCLEOTIDE SEQUENCE [LARGE SCALE GENOMIC DNA]</scope>
    <source>
        <strain evidence="3 4">WCHAW010062</strain>
    </source>
</reference>
<sequence length="125" mass="13765">MKKLLSAIAISVSAIMAASSAFAAPEHAQGHQPAQQQHVQQHPNNHGNAVKHVATNHKAPNKAAQNQWKAGHKYPTQYRGAGYKVDYKHHKNLSKPGKNQQWYKADGHYILVNTATYAIIKVLGL</sequence>
<feature type="region of interest" description="Disordered" evidence="1">
    <location>
        <begin position="26"/>
        <end position="45"/>
    </location>
</feature>
<name>A0A3G2SY11_9GAMM</name>
<gene>
    <name evidence="3" type="ORF">CDG68_03240</name>
</gene>
<organism evidence="3 4">
    <name type="scientific">Acinetobacter wuhouensis</name>
    <dbReference type="NCBI Taxonomy" id="1879050"/>
    <lineage>
        <taxon>Bacteria</taxon>
        <taxon>Pseudomonadati</taxon>
        <taxon>Pseudomonadota</taxon>
        <taxon>Gammaproteobacteria</taxon>
        <taxon>Moraxellales</taxon>
        <taxon>Moraxellaceae</taxon>
        <taxon>Acinetobacter</taxon>
    </lineage>
</organism>
<evidence type="ECO:0000313" key="3">
    <source>
        <dbReference type="EMBL" id="AYO52759.1"/>
    </source>
</evidence>